<accession>A0AAF0YN49</accession>
<dbReference type="Proteomes" id="UP000243626">
    <property type="component" value="Chromosome"/>
</dbReference>
<dbReference type="InterPro" id="IPR036565">
    <property type="entry name" value="Mur-like_cat_sf"/>
</dbReference>
<dbReference type="InterPro" id="IPR051046">
    <property type="entry name" value="MurCDEF_CellWall_CoF430Synth"/>
</dbReference>
<sequence length="437" mass="50095">MSDKIIRREIPIEFLVPKNFKTAGLIINVITYGNEQSDIKLKQVKSFKGYNQIQLESHNELVKFDLKQFGRGMIENAEAAYATVLSLNINSSAMNYLSDIKLFDKVLNTKKILNRNGVITILDDTHNASLPAMINAIEAFNEQAKFYSGNKIIALGKINDLGENSIDIHRKLIPVLNASCADYIFCLDQELRPVVMGIKGKVATWFRDSTVLKDHLKYFMNHNSYTLLKSSHGGTKFKSMAMELIDELPLVENDAMRTVQHKIGIDGISHLLIEKNGNVLESLNVENSKTIEGLSPLFYFIEAKERNITNYKVIDNKEDNRSIMFDELLERMRNKPSKQEIKLLSSELFKDEVSRRKAINQFIADNKLTETAIITVTGEFSVKERQSFSVTDLLKIYINYPYKLNEDETFIFGDQYNYGFRPFGNNIRVFISKDDYE</sequence>
<dbReference type="KEGG" id="nmy:CJ229_005390"/>
<dbReference type="InterPro" id="IPR036615">
    <property type="entry name" value="Mur_ligase_C_dom_sf"/>
</dbReference>
<organism evidence="4 5">
    <name type="scientific">Nosocomiicoccus massiliensis</name>
    <dbReference type="NCBI Taxonomy" id="1232430"/>
    <lineage>
        <taxon>Bacteria</taxon>
        <taxon>Bacillati</taxon>
        <taxon>Bacillota</taxon>
        <taxon>Bacilli</taxon>
        <taxon>Bacillales</taxon>
        <taxon>Staphylococcaceae</taxon>
        <taxon>Nosocomiicoccus</taxon>
    </lineage>
</organism>
<dbReference type="SUPFAM" id="SSF53244">
    <property type="entry name" value="MurD-like peptide ligases, peptide-binding domain"/>
    <property type="match status" value="1"/>
</dbReference>
<dbReference type="PANTHER" id="PTHR43024">
    <property type="entry name" value="UDP-N-ACETYLMURAMOYL-TRIPEPTIDE--D-ALANYL-D-ALANINE LIGASE"/>
    <property type="match status" value="1"/>
</dbReference>
<dbReference type="Gene3D" id="3.90.190.20">
    <property type="entry name" value="Mur ligase, C-terminal domain"/>
    <property type="match status" value="1"/>
</dbReference>
<dbReference type="GO" id="GO:0016881">
    <property type="term" value="F:acid-amino acid ligase activity"/>
    <property type="evidence" value="ECO:0007669"/>
    <property type="project" value="InterPro"/>
</dbReference>
<dbReference type="AlphaFoldDB" id="A0AAF0YN49"/>
<protein>
    <recommendedName>
        <fullName evidence="6">Mur ligase central domain-containing protein</fullName>
    </recommendedName>
</protein>
<dbReference type="Gene3D" id="3.40.1190.10">
    <property type="entry name" value="Mur-like, catalytic domain"/>
    <property type="match status" value="1"/>
</dbReference>
<gene>
    <name evidence="4" type="ORF">CJ229_005390</name>
</gene>
<proteinExistence type="predicted"/>
<dbReference type="GO" id="GO:0005524">
    <property type="term" value="F:ATP binding"/>
    <property type="evidence" value="ECO:0007669"/>
    <property type="project" value="UniProtKB-KW"/>
</dbReference>
<keyword evidence="3" id="KW-0067">ATP-binding</keyword>
<keyword evidence="1" id="KW-0436">Ligase</keyword>
<evidence type="ECO:0000256" key="2">
    <source>
        <dbReference type="ARBA" id="ARBA00022741"/>
    </source>
</evidence>
<dbReference type="RefSeq" id="WP_145998152.1">
    <property type="nucleotide sequence ID" value="NZ_CP136964.1"/>
</dbReference>
<evidence type="ECO:0000256" key="3">
    <source>
        <dbReference type="ARBA" id="ARBA00022840"/>
    </source>
</evidence>
<name>A0AAF0YN49_9STAP</name>
<evidence type="ECO:0008006" key="6">
    <source>
        <dbReference type="Google" id="ProtNLM"/>
    </source>
</evidence>
<reference evidence="5" key="1">
    <citation type="submission" date="2017-09" db="EMBL/GenBank/DDBJ databases">
        <title>Bacterial strain isolated from the female urinary microbiota.</title>
        <authorList>
            <person name="Thomas-White K."/>
            <person name="Kumar N."/>
            <person name="Forster S."/>
            <person name="Putonti C."/>
            <person name="Lawley T."/>
            <person name="Wolfe A.J."/>
        </authorList>
    </citation>
    <scope>NUCLEOTIDE SEQUENCE [LARGE SCALE GENOMIC DNA]</scope>
    <source>
        <strain evidence="5">UMB0959</strain>
    </source>
</reference>
<keyword evidence="2" id="KW-0547">Nucleotide-binding</keyword>
<keyword evidence="5" id="KW-1185">Reference proteome</keyword>
<evidence type="ECO:0000256" key="1">
    <source>
        <dbReference type="ARBA" id="ARBA00022598"/>
    </source>
</evidence>
<evidence type="ECO:0000313" key="4">
    <source>
        <dbReference type="EMBL" id="WOS95536.1"/>
    </source>
</evidence>
<dbReference type="EMBL" id="CP136964">
    <property type="protein sequence ID" value="WOS95536.1"/>
    <property type="molecule type" value="Genomic_DNA"/>
</dbReference>
<evidence type="ECO:0000313" key="5">
    <source>
        <dbReference type="Proteomes" id="UP000243626"/>
    </source>
</evidence>
<dbReference type="PANTHER" id="PTHR43024:SF1">
    <property type="entry name" value="UDP-N-ACETYLMURAMOYL-TRIPEPTIDE--D-ALANYL-D-ALANINE LIGASE"/>
    <property type="match status" value="1"/>
</dbReference>